<proteinExistence type="predicted"/>
<evidence type="ECO:0000313" key="2">
    <source>
        <dbReference type="Proteomes" id="UP000237222"/>
    </source>
</evidence>
<dbReference type="NCBIfam" id="TIGR00616">
    <property type="entry name" value="rect"/>
    <property type="match status" value="1"/>
</dbReference>
<comment type="caution">
    <text evidence="1">The sequence shown here is derived from an EMBL/GenBank/DDBJ whole genome shotgun (WGS) entry which is preliminary data.</text>
</comment>
<dbReference type="GO" id="GO:0003677">
    <property type="term" value="F:DNA binding"/>
    <property type="evidence" value="ECO:0007669"/>
    <property type="project" value="InterPro"/>
</dbReference>
<dbReference type="Pfam" id="PF03837">
    <property type="entry name" value="RecT"/>
    <property type="match status" value="1"/>
</dbReference>
<dbReference type="GO" id="GO:0006259">
    <property type="term" value="P:DNA metabolic process"/>
    <property type="evidence" value="ECO:0007669"/>
    <property type="project" value="InterPro"/>
</dbReference>
<dbReference type="Proteomes" id="UP000237222">
    <property type="component" value="Unassembled WGS sequence"/>
</dbReference>
<name>A0A2S4HC48_9GAMM</name>
<evidence type="ECO:0000313" key="1">
    <source>
        <dbReference type="EMBL" id="POP51509.1"/>
    </source>
</evidence>
<dbReference type="InterPro" id="IPR004590">
    <property type="entry name" value="ssDNA_annealing_RecT"/>
</dbReference>
<dbReference type="RefSeq" id="WP_103685551.1">
    <property type="nucleotide sequence ID" value="NZ_PQGG01000038.1"/>
</dbReference>
<sequence>MSNQNPLVICKDQIAQAAVKFTSSDLSFQAEEVFAMQQLMKNDYLLTTAVNDPDSLRLAMYNVAAIGISLNPVRQLAYLIPRADKKGTPPKVKLDISYRGLIALGQAEGVIANAVCELVYKQDSYLFKGPTRIPDHDANVFSTDRGEVIGGYCITELINGKVQIHNMSKADMDQIRDASQAYNSNSGPWLEWESQMQLKSILKRAAKWWPASSPKMAKVIEFLNVENGEGFVPKAVSNANQAAITAPAKEEDVDSRTLSFINQALTRAVQSQSFEACKELMENRIKDPAYLAFALARLQEVQPEEADYREVG</sequence>
<dbReference type="OrthoDB" id="5124088at2"/>
<dbReference type="InterPro" id="IPR018330">
    <property type="entry name" value="RecT_fam"/>
</dbReference>
<protein>
    <submittedName>
        <fullName evidence="1">Recombinase RecT</fullName>
    </submittedName>
</protein>
<dbReference type="AlphaFoldDB" id="A0A2S4HC48"/>
<gene>
    <name evidence="1" type="ORF">C0068_16345</name>
</gene>
<reference evidence="1" key="1">
    <citation type="submission" date="2018-01" db="EMBL/GenBank/DDBJ databases">
        <authorList>
            <person name="Yu X.-D."/>
        </authorList>
    </citation>
    <scope>NUCLEOTIDE SEQUENCE</scope>
    <source>
        <strain evidence="1">ZX-21</strain>
    </source>
</reference>
<organism evidence="1 2">
    <name type="scientific">Zhongshania marina</name>
    <dbReference type="NCBI Taxonomy" id="2304603"/>
    <lineage>
        <taxon>Bacteria</taxon>
        <taxon>Pseudomonadati</taxon>
        <taxon>Pseudomonadota</taxon>
        <taxon>Gammaproteobacteria</taxon>
        <taxon>Cellvibrionales</taxon>
        <taxon>Spongiibacteraceae</taxon>
        <taxon>Zhongshania</taxon>
    </lineage>
</organism>
<accession>A0A2S4HC48</accession>
<dbReference type="EMBL" id="PQGG01000038">
    <property type="protein sequence ID" value="POP51509.1"/>
    <property type="molecule type" value="Genomic_DNA"/>
</dbReference>